<evidence type="ECO:0000313" key="1">
    <source>
        <dbReference type="EMBL" id="MBX46898.1"/>
    </source>
</evidence>
<accession>A0A2P2NWI7</accession>
<dbReference type="AlphaFoldDB" id="A0A2P2NWI7"/>
<organism evidence="1">
    <name type="scientific">Rhizophora mucronata</name>
    <name type="common">Asiatic mangrove</name>
    <dbReference type="NCBI Taxonomy" id="61149"/>
    <lineage>
        <taxon>Eukaryota</taxon>
        <taxon>Viridiplantae</taxon>
        <taxon>Streptophyta</taxon>
        <taxon>Embryophyta</taxon>
        <taxon>Tracheophyta</taxon>
        <taxon>Spermatophyta</taxon>
        <taxon>Magnoliopsida</taxon>
        <taxon>eudicotyledons</taxon>
        <taxon>Gunneridae</taxon>
        <taxon>Pentapetalae</taxon>
        <taxon>rosids</taxon>
        <taxon>fabids</taxon>
        <taxon>Malpighiales</taxon>
        <taxon>Rhizophoraceae</taxon>
        <taxon>Rhizophora</taxon>
    </lineage>
</organism>
<reference evidence="1" key="1">
    <citation type="submission" date="2018-02" db="EMBL/GenBank/DDBJ databases">
        <title>Rhizophora mucronata_Transcriptome.</title>
        <authorList>
            <person name="Meera S.P."/>
            <person name="Sreeshan A."/>
            <person name="Augustine A."/>
        </authorList>
    </citation>
    <scope>NUCLEOTIDE SEQUENCE</scope>
    <source>
        <tissue evidence="1">Leaf</tissue>
    </source>
</reference>
<proteinExistence type="predicted"/>
<sequence>MTYITYIKDIVLYISLTSNILCWL</sequence>
<dbReference type="EMBL" id="GGEC01066414">
    <property type="protein sequence ID" value="MBX46898.1"/>
    <property type="molecule type" value="Transcribed_RNA"/>
</dbReference>
<protein>
    <submittedName>
        <fullName evidence="1">Uncharacterized protein</fullName>
    </submittedName>
</protein>
<name>A0A2P2NWI7_RHIMU</name>